<evidence type="ECO:0000259" key="10">
    <source>
        <dbReference type="PROSITE" id="PS50011"/>
    </source>
</evidence>
<feature type="binding site" evidence="9">
    <location>
        <position position="79"/>
    </location>
    <ligand>
        <name>ATP</name>
        <dbReference type="ChEBI" id="CHEBI:30616"/>
    </ligand>
</feature>
<evidence type="ECO:0000256" key="4">
    <source>
        <dbReference type="ARBA" id="ARBA00022679"/>
    </source>
</evidence>
<comment type="subcellular location">
    <subcellularLocation>
        <location evidence="1">Cytoplasm</location>
        <location evidence="1">Cytoskeleton</location>
        <location evidence="1">Microtubule organizing center</location>
        <location evidence="1">Centrosome</location>
        <location evidence="1">Centriole</location>
    </subcellularLocation>
</comment>
<keyword evidence="3" id="KW-0723">Serine/threonine-protein kinase</keyword>
<dbReference type="PANTHER" id="PTHR24345:SF91">
    <property type="entry name" value="SERINE_THREONINE-PROTEIN KINASE PLK4"/>
    <property type="match status" value="1"/>
</dbReference>
<dbReference type="Proteomes" id="UP000549394">
    <property type="component" value="Unassembled WGS sequence"/>
</dbReference>
<dbReference type="InterPro" id="IPR033698">
    <property type="entry name" value="POLO_box_Plk4_2"/>
</dbReference>
<keyword evidence="8" id="KW-0206">Cytoskeleton</keyword>
<dbReference type="Pfam" id="PF18190">
    <property type="entry name" value="Plk4_PB1"/>
    <property type="match status" value="1"/>
</dbReference>
<dbReference type="Gene3D" id="1.10.510.10">
    <property type="entry name" value="Transferase(Phosphotransferase) domain 1"/>
    <property type="match status" value="1"/>
</dbReference>
<protein>
    <submittedName>
        <fullName evidence="13">DgyrCDS1273</fullName>
    </submittedName>
</protein>
<keyword evidence="5 9" id="KW-0547">Nucleotide-binding</keyword>
<dbReference type="InterPro" id="IPR000719">
    <property type="entry name" value="Prot_kinase_dom"/>
</dbReference>
<dbReference type="GO" id="GO:0004674">
    <property type="term" value="F:protein serine/threonine kinase activity"/>
    <property type="evidence" value="ECO:0007669"/>
    <property type="project" value="UniProtKB-KW"/>
</dbReference>
<dbReference type="InterPro" id="IPR047108">
    <property type="entry name" value="Plk4-like_POLO_box_2_sf"/>
</dbReference>
<evidence type="ECO:0000256" key="3">
    <source>
        <dbReference type="ARBA" id="ARBA00022527"/>
    </source>
</evidence>
<dbReference type="Pfam" id="PF00069">
    <property type="entry name" value="Pkinase"/>
    <property type="match status" value="1"/>
</dbReference>
<dbReference type="PROSITE" id="PS00109">
    <property type="entry name" value="PROTEIN_KINASE_TYR"/>
    <property type="match status" value="1"/>
</dbReference>
<dbReference type="PROSITE" id="PS50011">
    <property type="entry name" value="PROTEIN_KINASE_DOM"/>
    <property type="match status" value="1"/>
</dbReference>
<dbReference type="InterPro" id="IPR033699">
    <property type="entry name" value="POLO_box_Plk4_1"/>
</dbReference>
<dbReference type="GO" id="GO:0005634">
    <property type="term" value="C:nucleus"/>
    <property type="evidence" value="ECO:0007669"/>
    <property type="project" value="TreeGrafter"/>
</dbReference>
<dbReference type="PROSITE" id="PS51985">
    <property type="entry name" value="CPB2"/>
    <property type="match status" value="1"/>
</dbReference>
<evidence type="ECO:0000259" key="11">
    <source>
        <dbReference type="PROSITE" id="PS51984"/>
    </source>
</evidence>
<keyword evidence="14" id="KW-1185">Reference proteome</keyword>
<dbReference type="PROSITE" id="PS00107">
    <property type="entry name" value="PROTEIN_KINASE_ATP"/>
    <property type="match status" value="1"/>
</dbReference>
<feature type="domain" description="Cryptic POLO box 1 (CPB1)" evidence="11">
    <location>
        <begin position="356"/>
        <end position="462"/>
    </location>
</feature>
<proteinExistence type="predicted"/>
<dbReference type="InterPro" id="IPR046437">
    <property type="entry name" value="Ser_Thr-PK_POLO_box_1_sf"/>
</dbReference>
<organism evidence="13 14">
    <name type="scientific">Dimorphilus gyrociliatus</name>
    <dbReference type="NCBI Taxonomy" id="2664684"/>
    <lineage>
        <taxon>Eukaryota</taxon>
        <taxon>Metazoa</taxon>
        <taxon>Spiralia</taxon>
        <taxon>Lophotrochozoa</taxon>
        <taxon>Annelida</taxon>
        <taxon>Polychaeta</taxon>
        <taxon>Polychaeta incertae sedis</taxon>
        <taxon>Dinophilidae</taxon>
        <taxon>Dimorphilus</taxon>
    </lineage>
</organism>
<evidence type="ECO:0000256" key="5">
    <source>
        <dbReference type="ARBA" id="ARBA00022741"/>
    </source>
</evidence>
<keyword evidence="7 9" id="KW-0067">ATP-binding</keyword>
<dbReference type="OrthoDB" id="10004143at2759"/>
<feature type="domain" description="Cryptic POLO box 2 (CPB2)" evidence="12">
    <location>
        <begin position="463"/>
        <end position="566"/>
    </location>
</feature>
<evidence type="ECO:0000259" key="12">
    <source>
        <dbReference type="PROSITE" id="PS51985"/>
    </source>
</evidence>
<keyword evidence="2" id="KW-0963">Cytoplasm</keyword>
<evidence type="ECO:0000256" key="1">
    <source>
        <dbReference type="ARBA" id="ARBA00004114"/>
    </source>
</evidence>
<dbReference type="FunFam" id="1.10.510.10:FF:000571">
    <property type="entry name" value="Maternal embryonic leucine zipper kinase"/>
    <property type="match status" value="1"/>
</dbReference>
<dbReference type="InterPro" id="IPR011009">
    <property type="entry name" value="Kinase-like_dom_sf"/>
</dbReference>
<evidence type="ECO:0000256" key="2">
    <source>
        <dbReference type="ARBA" id="ARBA00022490"/>
    </source>
</evidence>
<evidence type="ECO:0000256" key="8">
    <source>
        <dbReference type="ARBA" id="ARBA00023212"/>
    </source>
</evidence>
<feature type="domain" description="Protein kinase" evidence="10">
    <location>
        <begin position="49"/>
        <end position="312"/>
    </location>
</feature>
<dbReference type="Gene3D" id="3.30.200.20">
    <property type="entry name" value="Phosphorylase Kinase, domain 1"/>
    <property type="match status" value="1"/>
</dbReference>
<evidence type="ECO:0000256" key="9">
    <source>
        <dbReference type="PROSITE-ProRule" id="PRU10141"/>
    </source>
</evidence>
<dbReference type="AlphaFoldDB" id="A0A7I8V9N4"/>
<evidence type="ECO:0000313" key="13">
    <source>
        <dbReference type="EMBL" id="CAD5112023.1"/>
    </source>
</evidence>
<name>A0A7I8V9N4_9ANNE</name>
<dbReference type="GO" id="GO:0005524">
    <property type="term" value="F:ATP binding"/>
    <property type="evidence" value="ECO:0007669"/>
    <property type="project" value="UniProtKB-UniRule"/>
</dbReference>
<dbReference type="Pfam" id="PF18409">
    <property type="entry name" value="Plk4_PB2"/>
    <property type="match status" value="1"/>
</dbReference>
<evidence type="ECO:0000256" key="6">
    <source>
        <dbReference type="ARBA" id="ARBA00022777"/>
    </source>
</evidence>
<dbReference type="GO" id="GO:0005814">
    <property type="term" value="C:centriole"/>
    <property type="evidence" value="ECO:0007669"/>
    <property type="project" value="UniProtKB-SubCell"/>
</dbReference>
<dbReference type="EMBL" id="CAJFCJ010000002">
    <property type="protein sequence ID" value="CAD5112023.1"/>
    <property type="molecule type" value="Genomic_DNA"/>
</dbReference>
<evidence type="ECO:0000313" key="14">
    <source>
        <dbReference type="Proteomes" id="UP000549394"/>
    </source>
</evidence>
<dbReference type="SUPFAM" id="SSF56112">
    <property type="entry name" value="Protein kinase-like (PK-like)"/>
    <property type="match status" value="1"/>
</dbReference>
<evidence type="ECO:0000256" key="7">
    <source>
        <dbReference type="ARBA" id="ARBA00022840"/>
    </source>
</evidence>
<accession>A0A7I8V9N4</accession>
<keyword evidence="4" id="KW-0808">Transferase</keyword>
<dbReference type="Gene3D" id="3.30.1120.130">
    <property type="match status" value="1"/>
</dbReference>
<comment type="caution">
    <text evidence="13">The sequence shown here is derived from an EMBL/GenBank/DDBJ whole genome shotgun (WGS) entry which is preliminary data.</text>
</comment>
<dbReference type="PANTHER" id="PTHR24345">
    <property type="entry name" value="SERINE/THREONINE-PROTEIN KINASE PLK"/>
    <property type="match status" value="1"/>
</dbReference>
<dbReference type="Gene3D" id="3.30.1120.120">
    <property type="match status" value="1"/>
</dbReference>
<dbReference type="InterPro" id="IPR017441">
    <property type="entry name" value="Protein_kinase_ATP_BS"/>
</dbReference>
<dbReference type="PROSITE" id="PS51984">
    <property type="entry name" value="CPB1"/>
    <property type="match status" value="1"/>
</dbReference>
<gene>
    <name evidence="13" type="ORF">DGYR_LOCUS1232</name>
</gene>
<keyword evidence="6" id="KW-0418">Kinase</keyword>
<sequence>MACLSEEEFDGFKDHDLSLSSFEDYDAKSFNCSKSSSMTDLYCIQDKYIVTSEVIGQGAFAKVVLGFCKATNERVAIKKIDKRITQEKNLLERVQSEAAIHLQVSSHKNVVKFKDLFEDDYFLYFVLELCEYGDLRSYLTKQNQGKNCRCSENEIRQFLQPVVEVLYLLHENDIVHRDLSLSNVLVTKDLKCKLSDFGLAIKLDKNKENGGGNRAFCGTPNYIAPELIRDKVYRKESDIWSLGVMFYTVLAGKEPFDGQDRNQTFKNILSMDVKSYLPENTSKEAHDLLNRTICLDYKKRLSPKEILNHAFFWKTDIRSEFSSDSGRETLSSACKPYRPSIYTDSVVSQPTQIDSTERTKPEKISTIRLKPIKSHNKDTIIEIRKDSYVTLHVQRRSGRGYDVFQVSPDGEQINVFTTKTPLGEDDNQCPPSSKSYTYDSLPVKYWQRYAYATKFVRIVRSGTPKVTVYTEKAKCKLMESLDDYEAIFHDGTKISGNLSKDQIRIIESDGKQYNELPARTKDKWKYVCDLLKECHFIESSFRKRKSEILDYFPVRVGANVFVTKNSDGVSSACF</sequence>
<dbReference type="InterPro" id="IPR008266">
    <property type="entry name" value="Tyr_kinase_AS"/>
</dbReference>
<reference evidence="13 14" key="1">
    <citation type="submission" date="2020-08" db="EMBL/GenBank/DDBJ databases">
        <authorList>
            <person name="Hejnol A."/>
        </authorList>
    </citation>
    <scope>NUCLEOTIDE SEQUENCE [LARGE SCALE GENOMIC DNA]</scope>
</reference>